<reference evidence="1 2" key="1">
    <citation type="submission" date="2014-04" db="EMBL/GenBank/DDBJ databases">
        <title>Variable characteristics of bacteriocin-producing Streptococcus salivarius strains isolated from Malaysian subjects.</title>
        <authorList>
            <person name="Philip K."/>
            <person name="Barbour A."/>
        </authorList>
    </citation>
    <scope>NUCLEOTIDE SEQUENCE [LARGE SCALE GENOMIC DNA]</scope>
    <source>
        <strain evidence="1 2">NU10</strain>
    </source>
</reference>
<dbReference type="EMBL" id="JJMT01000012">
    <property type="protein sequence ID" value="KEO45290.1"/>
    <property type="molecule type" value="Genomic_DNA"/>
</dbReference>
<evidence type="ECO:0000313" key="2">
    <source>
        <dbReference type="Proteomes" id="UP000027855"/>
    </source>
</evidence>
<dbReference type="PANTHER" id="PTHR42791">
    <property type="entry name" value="GNAT FAMILY ACETYLTRANSFERASE"/>
    <property type="match status" value="1"/>
</dbReference>
<dbReference type="Pfam" id="PF00583">
    <property type="entry name" value="Acetyltransf_1"/>
    <property type="match status" value="1"/>
</dbReference>
<dbReference type="PANTHER" id="PTHR42791:SF1">
    <property type="entry name" value="N-ACETYLTRANSFERASE DOMAIN-CONTAINING PROTEIN"/>
    <property type="match status" value="1"/>
</dbReference>
<dbReference type="RefSeq" id="WP_037601875.1">
    <property type="nucleotide sequence ID" value="NZ_CAJHJO010000002.1"/>
</dbReference>
<dbReference type="Proteomes" id="UP000027855">
    <property type="component" value="Unassembled WGS sequence"/>
</dbReference>
<name>A0A074IYY8_STRSL</name>
<dbReference type="AlphaFoldDB" id="A0A074IYY8"/>
<sequence length="207" mass="24048">MQYRKARLDEVQEVAQVCADAFEDYPYLSMIATNLKNPEQYEEFVLALQEMLVRLAIKMDSCLVAEKDGRIVAAAILQHQTISMLNYLQNGATKLFRFISITKLFKYFNFVEESERHLEDSAEYDWYLMMLAVTPDYQRKGIGSRFLLEGVEPFVRSTGGRSLGLITNRDYNVPFYEKNGYKQCGYKVLTYETHKLGNWPFVKPLDA</sequence>
<dbReference type="InterPro" id="IPR016181">
    <property type="entry name" value="Acyl_CoA_acyltransferase"/>
</dbReference>
<evidence type="ECO:0000313" key="1">
    <source>
        <dbReference type="EMBL" id="KEO45290.1"/>
    </source>
</evidence>
<gene>
    <name evidence="1" type="ORF">DL07_02160</name>
</gene>
<dbReference type="InterPro" id="IPR052523">
    <property type="entry name" value="Trichothecene_AcTrans"/>
</dbReference>
<accession>A0A074IYY8</accession>
<dbReference type="CDD" id="cd04301">
    <property type="entry name" value="NAT_SF"/>
    <property type="match status" value="1"/>
</dbReference>
<dbReference type="Gene3D" id="3.40.630.30">
    <property type="match status" value="1"/>
</dbReference>
<comment type="caution">
    <text evidence="1">The sequence shown here is derived from an EMBL/GenBank/DDBJ whole genome shotgun (WGS) entry which is preliminary data.</text>
</comment>
<dbReference type="PROSITE" id="PS51186">
    <property type="entry name" value="GNAT"/>
    <property type="match status" value="1"/>
</dbReference>
<dbReference type="SUPFAM" id="SSF55729">
    <property type="entry name" value="Acyl-CoA N-acyltransferases (Nat)"/>
    <property type="match status" value="1"/>
</dbReference>
<protein>
    <submittedName>
        <fullName evidence="1">GNAT family acetyltransferase</fullName>
    </submittedName>
</protein>
<dbReference type="InterPro" id="IPR000182">
    <property type="entry name" value="GNAT_dom"/>
</dbReference>
<dbReference type="GO" id="GO:0016747">
    <property type="term" value="F:acyltransferase activity, transferring groups other than amino-acyl groups"/>
    <property type="evidence" value="ECO:0007669"/>
    <property type="project" value="InterPro"/>
</dbReference>
<organism evidence="1 2">
    <name type="scientific">Streptococcus salivarius</name>
    <dbReference type="NCBI Taxonomy" id="1304"/>
    <lineage>
        <taxon>Bacteria</taxon>
        <taxon>Bacillati</taxon>
        <taxon>Bacillota</taxon>
        <taxon>Bacilli</taxon>
        <taxon>Lactobacillales</taxon>
        <taxon>Streptococcaceae</taxon>
        <taxon>Streptococcus</taxon>
    </lineage>
</organism>
<proteinExistence type="predicted"/>
<keyword evidence="1" id="KW-0808">Transferase</keyword>